<dbReference type="PROSITE" id="PS51462">
    <property type="entry name" value="NUDIX"/>
    <property type="match status" value="1"/>
</dbReference>
<comment type="cofactor">
    <cofactor evidence="1">
        <name>Mg(2+)</name>
        <dbReference type="ChEBI" id="CHEBI:18420"/>
    </cofactor>
</comment>
<name>A0A511MCV7_9NOCA</name>
<dbReference type="PANTHER" id="PTHR43046">
    <property type="entry name" value="GDP-MANNOSE MANNOSYL HYDROLASE"/>
    <property type="match status" value="1"/>
</dbReference>
<dbReference type="AlphaFoldDB" id="A0A511MCV7"/>
<evidence type="ECO:0000313" key="7">
    <source>
        <dbReference type="Proteomes" id="UP000321424"/>
    </source>
</evidence>
<dbReference type="Gene3D" id="3.90.79.10">
    <property type="entry name" value="Nucleoside Triphosphate Pyrophosphohydrolase"/>
    <property type="match status" value="1"/>
</dbReference>
<dbReference type="InterPro" id="IPR015797">
    <property type="entry name" value="NUDIX_hydrolase-like_dom_sf"/>
</dbReference>
<dbReference type="OrthoDB" id="9814308at2"/>
<dbReference type="PANTHER" id="PTHR43046:SF14">
    <property type="entry name" value="MUTT_NUDIX FAMILY PROTEIN"/>
    <property type="match status" value="1"/>
</dbReference>
<sequence length="137" mass="15001">MQRFASYGLVLDSDRVLMVRLGSSSKDDHGRWMLPGGRIEHGEHPRETVVREFKEETGFDVAVVRLLDIDAEHRLLSTGIDLHAVFALFEVKVIGGELTHTGDGGVDASAWIATSQLAALPMLSPIRAALQRHLGGF</sequence>
<proteinExistence type="inferred from homology"/>
<dbReference type="GO" id="GO:0016787">
    <property type="term" value="F:hydrolase activity"/>
    <property type="evidence" value="ECO:0007669"/>
    <property type="project" value="UniProtKB-KW"/>
</dbReference>
<dbReference type="EMBL" id="BJXA01000016">
    <property type="protein sequence ID" value="GEM38504.1"/>
    <property type="molecule type" value="Genomic_DNA"/>
</dbReference>
<gene>
    <name evidence="6" type="ORF">NN4_30230</name>
</gene>
<evidence type="ECO:0000313" key="6">
    <source>
        <dbReference type="EMBL" id="GEM38504.1"/>
    </source>
</evidence>
<dbReference type="Pfam" id="PF00293">
    <property type="entry name" value="NUDIX"/>
    <property type="match status" value="1"/>
</dbReference>
<evidence type="ECO:0000259" key="5">
    <source>
        <dbReference type="PROSITE" id="PS51462"/>
    </source>
</evidence>
<dbReference type="InterPro" id="IPR000086">
    <property type="entry name" value="NUDIX_hydrolase_dom"/>
</dbReference>
<dbReference type="RefSeq" id="WP_147130834.1">
    <property type="nucleotide sequence ID" value="NZ_BJXA01000016.1"/>
</dbReference>
<reference evidence="6 7" key="1">
    <citation type="submission" date="2019-07" db="EMBL/GenBank/DDBJ databases">
        <title>Whole genome shotgun sequence of Nocardia ninae NBRC 108245.</title>
        <authorList>
            <person name="Hosoyama A."/>
            <person name="Uohara A."/>
            <person name="Ohji S."/>
            <person name="Ichikawa N."/>
        </authorList>
    </citation>
    <scope>NUCLEOTIDE SEQUENCE [LARGE SCALE GENOMIC DNA]</scope>
    <source>
        <strain evidence="6 7">NBRC 108245</strain>
    </source>
</reference>
<comment type="similarity">
    <text evidence="2 4">Belongs to the Nudix hydrolase family.</text>
</comment>
<dbReference type="Proteomes" id="UP000321424">
    <property type="component" value="Unassembled WGS sequence"/>
</dbReference>
<dbReference type="SUPFAM" id="SSF55811">
    <property type="entry name" value="Nudix"/>
    <property type="match status" value="1"/>
</dbReference>
<dbReference type="InterPro" id="IPR020084">
    <property type="entry name" value="NUDIX_hydrolase_CS"/>
</dbReference>
<evidence type="ECO:0000256" key="1">
    <source>
        <dbReference type="ARBA" id="ARBA00001946"/>
    </source>
</evidence>
<feature type="domain" description="Nudix hydrolase" evidence="5">
    <location>
        <begin position="1"/>
        <end position="134"/>
    </location>
</feature>
<dbReference type="InterPro" id="IPR020476">
    <property type="entry name" value="Nudix_hydrolase"/>
</dbReference>
<organism evidence="6 7">
    <name type="scientific">Nocardia ninae NBRC 108245</name>
    <dbReference type="NCBI Taxonomy" id="1210091"/>
    <lineage>
        <taxon>Bacteria</taxon>
        <taxon>Bacillati</taxon>
        <taxon>Actinomycetota</taxon>
        <taxon>Actinomycetes</taxon>
        <taxon>Mycobacteriales</taxon>
        <taxon>Nocardiaceae</taxon>
        <taxon>Nocardia</taxon>
    </lineage>
</organism>
<accession>A0A511MCV7</accession>
<comment type="caution">
    <text evidence="6">The sequence shown here is derived from an EMBL/GenBank/DDBJ whole genome shotgun (WGS) entry which is preliminary data.</text>
</comment>
<evidence type="ECO:0000256" key="2">
    <source>
        <dbReference type="ARBA" id="ARBA00005582"/>
    </source>
</evidence>
<keyword evidence="3 4" id="KW-0378">Hydrolase</keyword>
<evidence type="ECO:0000256" key="4">
    <source>
        <dbReference type="RuleBase" id="RU003476"/>
    </source>
</evidence>
<dbReference type="PRINTS" id="PR00502">
    <property type="entry name" value="NUDIXFAMILY"/>
</dbReference>
<protein>
    <recommendedName>
        <fullName evidence="5">Nudix hydrolase domain-containing protein</fullName>
    </recommendedName>
</protein>
<evidence type="ECO:0000256" key="3">
    <source>
        <dbReference type="ARBA" id="ARBA00022801"/>
    </source>
</evidence>
<dbReference type="CDD" id="cd02883">
    <property type="entry name" value="NUDIX_Hydrolase"/>
    <property type="match status" value="1"/>
</dbReference>
<dbReference type="PROSITE" id="PS00893">
    <property type="entry name" value="NUDIX_BOX"/>
    <property type="match status" value="1"/>
</dbReference>
<keyword evidence="7" id="KW-1185">Reference proteome</keyword>